<evidence type="ECO:0000313" key="3">
    <source>
        <dbReference type="Proteomes" id="UP000076798"/>
    </source>
</evidence>
<gene>
    <name evidence="2" type="ORF">SISSUDRAFT_835138</name>
    <name evidence="1" type="ORF">SISSUDRAFT_919513</name>
</gene>
<dbReference type="AlphaFoldDB" id="A0A166CMB2"/>
<accession>A0A166CMB2</accession>
<name>A0A166CMB2_9AGAM</name>
<protein>
    <submittedName>
        <fullName evidence="2">Uncharacterized protein</fullName>
    </submittedName>
</protein>
<keyword evidence="3" id="KW-1185">Reference proteome</keyword>
<evidence type="ECO:0000313" key="1">
    <source>
        <dbReference type="EMBL" id="KZT36898.1"/>
    </source>
</evidence>
<evidence type="ECO:0000313" key="2">
    <source>
        <dbReference type="EMBL" id="KZT37618.1"/>
    </source>
</evidence>
<reference evidence="2 3" key="1">
    <citation type="journal article" date="2016" name="Mol. Biol. Evol.">
        <title>Comparative Genomics of Early-Diverging Mushroom-Forming Fungi Provides Insights into the Origins of Lignocellulose Decay Capabilities.</title>
        <authorList>
            <person name="Nagy L.G."/>
            <person name="Riley R."/>
            <person name="Tritt A."/>
            <person name="Adam C."/>
            <person name="Daum C."/>
            <person name="Floudas D."/>
            <person name="Sun H."/>
            <person name="Yadav J.S."/>
            <person name="Pangilinan J."/>
            <person name="Larsson K.H."/>
            <person name="Matsuura K."/>
            <person name="Barry K."/>
            <person name="Labutti K."/>
            <person name="Kuo R."/>
            <person name="Ohm R.A."/>
            <person name="Bhattacharya S.S."/>
            <person name="Shirouzu T."/>
            <person name="Yoshinaga Y."/>
            <person name="Martin F.M."/>
            <person name="Grigoriev I.V."/>
            <person name="Hibbett D.S."/>
        </authorList>
    </citation>
    <scope>NUCLEOTIDE SEQUENCE [LARGE SCALE GENOMIC DNA]</scope>
    <source>
        <strain evidence="2 3">HHB10207 ss-3</strain>
    </source>
</reference>
<dbReference type="EMBL" id="KV428080">
    <property type="protein sequence ID" value="KZT37618.1"/>
    <property type="molecule type" value="Genomic_DNA"/>
</dbReference>
<sequence>MSIGRKKMAGHTHSLAPWVGTHPGYTWVKWPFYPGTPGMGILILQFSLGKPILGTCKR</sequence>
<dbReference type="EMBL" id="KV428097">
    <property type="protein sequence ID" value="KZT36898.1"/>
    <property type="molecule type" value="Genomic_DNA"/>
</dbReference>
<organism evidence="2 3">
    <name type="scientific">Sistotremastrum suecicum HHB10207 ss-3</name>
    <dbReference type="NCBI Taxonomy" id="1314776"/>
    <lineage>
        <taxon>Eukaryota</taxon>
        <taxon>Fungi</taxon>
        <taxon>Dikarya</taxon>
        <taxon>Basidiomycota</taxon>
        <taxon>Agaricomycotina</taxon>
        <taxon>Agaricomycetes</taxon>
        <taxon>Sistotremastrales</taxon>
        <taxon>Sistotremastraceae</taxon>
        <taxon>Sistotremastrum</taxon>
    </lineage>
</organism>
<proteinExistence type="predicted"/>
<dbReference type="Proteomes" id="UP000076798">
    <property type="component" value="Unassembled WGS sequence"/>
</dbReference>